<dbReference type="OrthoDB" id="19159at2759"/>
<dbReference type="InterPro" id="IPR034586">
    <property type="entry name" value="Bfa1/Byr4"/>
</dbReference>
<dbReference type="GO" id="GO:0044732">
    <property type="term" value="C:mitotic spindle pole body"/>
    <property type="evidence" value="ECO:0007669"/>
    <property type="project" value="TreeGrafter"/>
</dbReference>
<name>A0A9P4S6Z8_9PEZI</name>
<protein>
    <recommendedName>
        <fullName evidence="4">Cytokinesis regulator</fullName>
    </recommendedName>
</protein>
<evidence type="ECO:0000313" key="3">
    <source>
        <dbReference type="Proteomes" id="UP000799429"/>
    </source>
</evidence>
<dbReference type="EMBL" id="MU006101">
    <property type="protein sequence ID" value="KAF2837115.1"/>
    <property type="molecule type" value="Genomic_DNA"/>
</dbReference>
<dbReference type="GO" id="GO:0031578">
    <property type="term" value="P:mitotic spindle orientation checkpoint signaling"/>
    <property type="evidence" value="ECO:0007669"/>
    <property type="project" value="TreeGrafter"/>
</dbReference>
<dbReference type="Proteomes" id="UP000799429">
    <property type="component" value="Unassembled WGS sequence"/>
</dbReference>
<feature type="compositionally biased region" description="Polar residues" evidence="1">
    <location>
        <begin position="270"/>
        <end position="290"/>
    </location>
</feature>
<feature type="region of interest" description="Disordered" evidence="1">
    <location>
        <begin position="269"/>
        <end position="572"/>
    </location>
</feature>
<feature type="compositionally biased region" description="Low complexity" evidence="1">
    <location>
        <begin position="155"/>
        <end position="166"/>
    </location>
</feature>
<dbReference type="GO" id="GO:0005096">
    <property type="term" value="F:GTPase activator activity"/>
    <property type="evidence" value="ECO:0007669"/>
    <property type="project" value="InterPro"/>
</dbReference>
<feature type="region of interest" description="Disordered" evidence="1">
    <location>
        <begin position="147"/>
        <end position="166"/>
    </location>
</feature>
<comment type="caution">
    <text evidence="2">The sequence shown here is derived from an EMBL/GenBank/DDBJ whole genome shotgun (WGS) entry which is preliminary data.</text>
</comment>
<organism evidence="2 3">
    <name type="scientific">Patellaria atrata CBS 101060</name>
    <dbReference type="NCBI Taxonomy" id="1346257"/>
    <lineage>
        <taxon>Eukaryota</taxon>
        <taxon>Fungi</taxon>
        <taxon>Dikarya</taxon>
        <taxon>Ascomycota</taxon>
        <taxon>Pezizomycotina</taxon>
        <taxon>Dothideomycetes</taxon>
        <taxon>Dothideomycetes incertae sedis</taxon>
        <taxon>Patellariales</taxon>
        <taxon>Patellariaceae</taxon>
        <taxon>Patellaria</taxon>
    </lineage>
</organism>
<feature type="region of interest" description="Disordered" evidence="1">
    <location>
        <begin position="204"/>
        <end position="238"/>
    </location>
</feature>
<dbReference type="GO" id="GO:1990334">
    <property type="term" value="C:Bfa1-Bub2 complex"/>
    <property type="evidence" value="ECO:0007669"/>
    <property type="project" value="InterPro"/>
</dbReference>
<feature type="compositionally biased region" description="Polar residues" evidence="1">
    <location>
        <begin position="399"/>
        <end position="412"/>
    </location>
</feature>
<keyword evidence="3" id="KW-1185">Reference proteome</keyword>
<evidence type="ECO:0008006" key="4">
    <source>
        <dbReference type="Google" id="ProtNLM"/>
    </source>
</evidence>
<reference evidence="2" key="1">
    <citation type="journal article" date="2020" name="Stud. Mycol.">
        <title>101 Dothideomycetes genomes: a test case for predicting lifestyles and emergence of pathogens.</title>
        <authorList>
            <person name="Haridas S."/>
            <person name="Albert R."/>
            <person name="Binder M."/>
            <person name="Bloem J."/>
            <person name="Labutti K."/>
            <person name="Salamov A."/>
            <person name="Andreopoulos B."/>
            <person name="Baker S."/>
            <person name="Barry K."/>
            <person name="Bills G."/>
            <person name="Bluhm B."/>
            <person name="Cannon C."/>
            <person name="Castanera R."/>
            <person name="Culley D."/>
            <person name="Daum C."/>
            <person name="Ezra D."/>
            <person name="Gonzalez J."/>
            <person name="Henrissat B."/>
            <person name="Kuo A."/>
            <person name="Liang C."/>
            <person name="Lipzen A."/>
            <person name="Lutzoni F."/>
            <person name="Magnuson J."/>
            <person name="Mondo S."/>
            <person name="Nolan M."/>
            <person name="Ohm R."/>
            <person name="Pangilinan J."/>
            <person name="Park H.-J."/>
            <person name="Ramirez L."/>
            <person name="Alfaro M."/>
            <person name="Sun H."/>
            <person name="Tritt A."/>
            <person name="Yoshinaga Y."/>
            <person name="Zwiers L.-H."/>
            <person name="Turgeon B."/>
            <person name="Goodwin S."/>
            <person name="Spatafora J."/>
            <person name="Crous P."/>
            <person name="Grigoriev I."/>
        </authorList>
    </citation>
    <scope>NUCLEOTIDE SEQUENCE</scope>
    <source>
        <strain evidence="2">CBS 101060</strain>
    </source>
</reference>
<gene>
    <name evidence="2" type="ORF">M501DRAFT_219759</name>
</gene>
<evidence type="ECO:0000313" key="2">
    <source>
        <dbReference type="EMBL" id="KAF2837115.1"/>
    </source>
</evidence>
<sequence length="795" mass="87323">MATQVESWDDDVDFQGDLFAHSVSTVQTSLSSRLSVHSESLAGDEDWQVLLTPNDESSTIKAIQSVKQAGIPIPRSVPSSALLGGTIKRLGKKKSRQKVQDDWEEDLELPASGGLKLRTPVTPSAPADDNEDIEWAEGSLGIRFGGTRREARNRGSSVSAMSPSVGSCMTLESDDDELNGLVLPEKPVDFNAMLAKRRKLEHDAFNESPYPPPQDCSPKPMPPQLQSSPLPEPKTPTENDDFFADFDLAGADVFDPKKLTLNRNVKVKNSKGQTPASRAAATTVTFTDKPTVSRIPRPLASLSKPPRLDPVYESGASQFQRQPRPTATTTSAQLLRSKRSAPALRSNYNAGAPKSREPFLPAGNSTARSHHISSKQSSGHLRGNSDPNRAVSPALRSYSRMSVNQHPDTPSRSGHRRDVVPPSLARAAASQKQIQQPIRRRQFGDGNELDAFDDLPTSATKESKFVKQPVSRGPPKTLRQTQSVSRLAHHPERMQTPLPPATPRSPTKMENLPRFARDTAASRNAREQRLGARSRGEGPLNPVSINWKTQVAARSPHNSPSSQRNKGKGTGKQPFLIKQMHAPTAKSMSRPFHSLDDLLTLISDEKGMLYNPHLHRWEGNEAALTPFTSTTTLALPPHNQQPSLRPTHIPAPPPSPPRVPALITNVSATARGVQVERGMVFDPRRMCWLKLADPMSPSASVDDEADPFANIDDLKEDHDKVVLGAGGKDTSAKAMDPFVGEEFDLGPEFIRRQKEEEREWRRRVDGWVGESRDVIGDGWRWGVRELVMGRGFMGL</sequence>
<feature type="compositionally biased region" description="Polar residues" evidence="1">
    <location>
        <begin position="315"/>
        <end position="334"/>
    </location>
</feature>
<evidence type="ECO:0000256" key="1">
    <source>
        <dbReference type="SAM" id="MobiDB-lite"/>
    </source>
</evidence>
<dbReference type="AlphaFoldDB" id="A0A9P4S6Z8"/>
<proteinExistence type="predicted"/>
<feature type="compositionally biased region" description="Pro residues" evidence="1">
    <location>
        <begin position="209"/>
        <end position="223"/>
    </location>
</feature>
<accession>A0A9P4S6Z8</accession>
<dbReference type="PANTHER" id="PTHR35140:SF1">
    <property type="entry name" value="MITOTIC CHECK POINT PROTEIN BFA1"/>
    <property type="match status" value="1"/>
</dbReference>
<dbReference type="PANTHER" id="PTHR35140">
    <property type="entry name" value="MITOTIC CHECK POINT PROTEIN BFA1"/>
    <property type="match status" value="1"/>
</dbReference>
<feature type="compositionally biased region" description="Basic and acidic residues" evidence="1">
    <location>
        <begin position="524"/>
        <end position="536"/>
    </location>
</feature>